<feature type="non-terminal residue" evidence="1">
    <location>
        <position position="43"/>
    </location>
</feature>
<dbReference type="EMBL" id="HQ005980">
    <property type="protein sequence ID" value="ADV40274.1"/>
    <property type="molecule type" value="mRNA"/>
</dbReference>
<name>E7D1N0_LATHE</name>
<protein>
    <submittedName>
        <fullName evidence="1">Uncharacterized protein</fullName>
    </submittedName>
</protein>
<sequence length="43" mass="5095">MYILFMHYNLILGSRLHITIIIYYHVPPFRSTSTILQGKNILC</sequence>
<proteinExistence type="evidence at transcript level"/>
<dbReference type="AlphaFoldDB" id="E7D1N0"/>
<reference evidence="1" key="1">
    <citation type="submission" date="2010-07" db="EMBL/GenBank/DDBJ databases">
        <title>Identification of Proteins Involved in Black Widow Spider Wrapping Silk Fibers.</title>
        <authorList>
            <person name="Nguyen A."/>
            <person name="Verduzco A."/>
            <person name="Vierra C."/>
        </authorList>
    </citation>
    <scope>NUCLEOTIDE SEQUENCE</scope>
</reference>
<organism evidence="1">
    <name type="scientific">Latrodectus hesperus</name>
    <name type="common">Western black widow spider</name>
    <dbReference type="NCBI Taxonomy" id="256737"/>
    <lineage>
        <taxon>Eukaryota</taxon>
        <taxon>Metazoa</taxon>
        <taxon>Ecdysozoa</taxon>
        <taxon>Arthropoda</taxon>
        <taxon>Chelicerata</taxon>
        <taxon>Arachnida</taxon>
        <taxon>Araneae</taxon>
        <taxon>Araneomorphae</taxon>
        <taxon>Entelegynae</taxon>
        <taxon>Araneoidea</taxon>
        <taxon>Theridiidae</taxon>
        <taxon>Latrodectus</taxon>
    </lineage>
</organism>
<accession>E7D1N0</accession>
<evidence type="ECO:0000313" key="1">
    <source>
        <dbReference type="EMBL" id="ADV40274.1"/>
    </source>
</evidence>